<sequence length="173" mass="17994">MGYLVAVRAHRVKEHDFFWYQVFQGVQVEVTAPAAVLVVGFPLLMMLVMLLMNAVERRLTDSGRSTLRLVPSGGAEETTIGDEGALAPTIAAAAIPIGSTGPTRPVGPTADGTETPVAAGHRRTLHLMPVDLVTANLAPAKLTPGEAARAFTHSAVRTVEAGALSRGAEAGCS</sequence>
<proteinExistence type="predicted"/>
<feature type="transmembrane region" description="Helical" evidence="1">
    <location>
        <begin position="34"/>
        <end position="55"/>
    </location>
</feature>
<dbReference type="OrthoDB" id="3215135at2"/>
<evidence type="ECO:0000313" key="3">
    <source>
        <dbReference type="Proteomes" id="UP000188929"/>
    </source>
</evidence>
<gene>
    <name evidence="2" type="ORF">BL253_23825</name>
</gene>
<dbReference type="EMBL" id="MOMC01000049">
    <property type="protein sequence ID" value="ONH26783.1"/>
    <property type="molecule type" value="Genomic_DNA"/>
</dbReference>
<dbReference type="AlphaFoldDB" id="A0A1V2I863"/>
<keyword evidence="3" id="KW-1185">Reference proteome</keyword>
<evidence type="ECO:0000256" key="1">
    <source>
        <dbReference type="SAM" id="Phobius"/>
    </source>
</evidence>
<protein>
    <submittedName>
        <fullName evidence="2">Uncharacterized protein</fullName>
    </submittedName>
</protein>
<keyword evidence="1" id="KW-0812">Transmembrane</keyword>
<keyword evidence="1" id="KW-1133">Transmembrane helix</keyword>
<dbReference type="RefSeq" id="WP_076819398.1">
    <property type="nucleotide sequence ID" value="NZ_MOMC01000049.1"/>
</dbReference>
<dbReference type="Proteomes" id="UP000188929">
    <property type="component" value="Unassembled WGS sequence"/>
</dbReference>
<organism evidence="2 3">
    <name type="scientific">Pseudofrankia asymbiotica</name>
    <dbReference type="NCBI Taxonomy" id="1834516"/>
    <lineage>
        <taxon>Bacteria</taxon>
        <taxon>Bacillati</taxon>
        <taxon>Actinomycetota</taxon>
        <taxon>Actinomycetes</taxon>
        <taxon>Frankiales</taxon>
        <taxon>Frankiaceae</taxon>
        <taxon>Pseudofrankia</taxon>
    </lineage>
</organism>
<reference evidence="3" key="1">
    <citation type="submission" date="2016-10" db="EMBL/GenBank/DDBJ databases">
        <title>Frankia sp. NRRL B-16386 Genome sequencing.</title>
        <authorList>
            <person name="Ghodhbane-Gtari F."/>
            <person name="Swanson E."/>
            <person name="Gueddou A."/>
            <person name="Hezbri K."/>
            <person name="Ktari K."/>
            <person name="Nouioui I."/>
            <person name="Morris K."/>
            <person name="Simpson S."/>
            <person name="Abebe-Akele F."/>
            <person name="Thomas K."/>
            <person name="Gtari M."/>
            <person name="Tisa L.S."/>
        </authorList>
    </citation>
    <scope>NUCLEOTIDE SEQUENCE [LARGE SCALE GENOMIC DNA]</scope>
    <source>
        <strain evidence="3">NRRL B-16386</strain>
    </source>
</reference>
<evidence type="ECO:0000313" key="2">
    <source>
        <dbReference type="EMBL" id="ONH26783.1"/>
    </source>
</evidence>
<name>A0A1V2I863_9ACTN</name>
<accession>A0A1V2I863</accession>
<keyword evidence="1" id="KW-0472">Membrane</keyword>
<comment type="caution">
    <text evidence="2">The sequence shown here is derived from an EMBL/GenBank/DDBJ whole genome shotgun (WGS) entry which is preliminary data.</text>
</comment>